<feature type="compositionally biased region" description="Basic and acidic residues" evidence="2">
    <location>
        <begin position="292"/>
        <end position="304"/>
    </location>
</feature>
<dbReference type="PANTHER" id="PTHR12161">
    <property type="entry name" value="IST1 FAMILY MEMBER"/>
    <property type="match status" value="1"/>
</dbReference>
<feature type="compositionally biased region" description="Basic residues" evidence="2">
    <location>
        <begin position="311"/>
        <end position="322"/>
    </location>
</feature>
<dbReference type="PANTHER" id="PTHR12161:SF88">
    <property type="entry name" value="REGULATOR OF VPS4 ACTIVITY IN THE MVB PATHWAY PROTEIN"/>
    <property type="match status" value="1"/>
</dbReference>
<dbReference type="EMBL" id="OX459124">
    <property type="protein sequence ID" value="CAI9114117.1"/>
    <property type="molecule type" value="Genomic_DNA"/>
</dbReference>
<accession>A0AAV1E201</accession>
<reference evidence="3" key="1">
    <citation type="submission" date="2023-03" db="EMBL/GenBank/DDBJ databases">
        <authorList>
            <person name="Julca I."/>
        </authorList>
    </citation>
    <scope>NUCLEOTIDE SEQUENCE</scope>
</reference>
<dbReference type="GO" id="GO:0015031">
    <property type="term" value="P:protein transport"/>
    <property type="evidence" value="ECO:0007669"/>
    <property type="project" value="InterPro"/>
</dbReference>
<dbReference type="AlphaFoldDB" id="A0AAV1E201"/>
<sequence>MFDGLLKSKFYSKCKSSLKLTKTRVDMIKRKRSAMQKYLKNDVVDLLKNGLDSNAYGRVEGLWNELNLSKCYDYVEQCCTHISSYLAAMDKNRECPEECKEAVSSLMFAAARFSDLPELRDLRTIFTDRYGNSIEFYVNKEFANKLKSGPPERGLKLQLMQDIASECGLEWDSKTFEQKIHKSPRLSEPDIMKNGHASFGKEGVKDAVDRRNLRDLSYGGEEISAPIKDIQVDRINRKVQQKETHGAITSEEDDNEKESFQYKSIPPPYVKAKTGIKKTTPDAPPTDAGAKVQKETHKTDHQDDSIGNPKPKPKSVRRRFQKPRPGADNVSNTQTNGSENKTSKITSQHDGEEGDKQHLKNLTRRKHDERDEEEKVMDRLLLHYSRKKLPPDTGESEGSDLQPSHQKPPSKPGREAKDRGKGLTSRTASLPAESSPTEATRSHARASSFQPDVLNANGHVHPNLPEYDDFVARLAALRGTLK</sequence>
<proteinExistence type="inferred from homology"/>
<dbReference type="FunFam" id="1.20.1260.60:FF:000002">
    <property type="entry name" value="Vacuolar protein sorting-associated protein IST1"/>
    <property type="match status" value="1"/>
</dbReference>
<comment type="similarity">
    <text evidence="1">Belongs to the IST1 family.</text>
</comment>
<feature type="compositionally biased region" description="Polar residues" evidence="2">
    <location>
        <begin position="329"/>
        <end position="346"/>
    </location>
</feature>
<feature type="compositionally biased region" description="Basic and acidic residues" evidence="2">
    <location>
        <begin position="412"/>
        <end position="421"/>
    </location>
</feature>
<name>A0AAV1E201_OLDCO</name>
<protein>
    <submittedName>
        <fullName evidence="3">OLC1v1014766C1</fullName>
    </submittedName>
</protein>
<dbReference type="Proteomes" id="UP001161247">
    <property type="component" value="Chromosome 7"/>
</dbReference>
<feature type="region of interest" description="Disordered" evidence="2">
    <location>
        <begin position="238"/>
        <end position="446"/>
    </location>
</feature>
<dbReference type="InterPro" id="IPR042277">
    <property type="entry name" value="IST1-like"/>
</dbReference>
<feature type="compositionally biased region" description="Basic and acidic residues" evidence="2">
    <location>
        <begin position="347"/>
        <end position="358"/>
    </location>
</feature>
<evidence type="ECO:0000313" key="3">
    <source>
        <dbReference type="EMBL" id="CAI9114117.1"/>
    </source>
</evidence>
<evidence type="ECO:0000256" key="2">
    <source>
        <dbReference type="SAM" id="MobiDB-lite"/>
    </source>
</evidence>
<feature type="compositionally biased region" description="Polar residues" evidence="2">
    <location>
        <begin position="424"/>
        <end position="446"/>
    </location>
</feature>
<dbReference type="Pfam" id="PF03398">
    <property type="entry name" value="Ist1"/>
    <property type="match status" value="1"/>
</dbReference>
<keyword evidence="4" id="KW-1185">Reference proteome</keyword>
<dbReference type="Gene3D" id="1.20.1260.60">
    <property type="entry name" value="Vacuolar protein sorting-associated protein Ist1"/>
    <property type="match status" value="1"/>
</dbReference>
<organism evidence="3 4">
    <name type="scientific">Oldenlandia corymbosa var. corymbosa</name>
    <dbReference type="NCBI Taxonomy" id="529605"/>
    <lineage>
        <taxon>Eukaryota</taxon>
        <taxon>Viridiplantae</taxon>
        <taxon>Streptophyta</taxon>
        <taxon>Embryophyta</taxon>
        <taxon>Tracheophyta</taxon>
        <taxon>Spermatophyta</taxon>
        <taxon>Magnoliopsida</taxon>
        <taxon>eudicotyledons</taxon>
        <taxon>Gunneridae</taxon>
        <taxon>Pentapetalae</taxon>
        <taxon>asterids</taxon>
        <taxon>lamiids</taxon>
        <taxon>Gentianales</taxon>
        <taxon>Rubiaceae</taxon>
        <taxon>Rubioideae</taxon>
        <taxon>Spermacoceae</taxon>
        <taxon>Hedyotis-Oldenlandia complex</taxon>
        <taxon>Oldenlandia</taxon>
    </lineage>
</organism>
<dbReference type="InterPro" id="IPR005061">
    <property type="entry name" value="Ist1"/>
</dbReference>
<evidence type="ECO:0000256" key="1">
    <source>
        <dbReference type="ARBA" id="ARBA00005536"/>
    </source>
</evidence>
<evidence type="ECO:0000313" key="4">
    <source>
        <dbReference type="Proteomes" id="UP001161247"/>
    </source>
</evidence>
<gene>
    <name evidence="3" type="ORF">OLC1_LOCUS20962</name>
</gene>